<gene>
    <name evidence="6" type="ORF">QD47_20195</name>
</gene>
<dbReference type="PATRIC" id="fig|159743.3.peg.4481"/>
<dbReference type="InterPro" id="IPR005119">
    <property type="entry name" value="LysR_subst-bd"/>
</dbReference>
<evidence type="ECO:0000256" key="2">
    <source>
        <dbReference type="ARBA" id="ARBA00023015"/>
    </source>
</evidence>
<dbReference type="InterPro" id="IPR036390">
    <property type="entry name" value="WH_DNA-bd_sf"/>
</dbReference>
<evidence type="ECO:0000259" key="5">
    <source>
        <dbReference type="PROSITE" id="PS50931"/>
    </source>
</evidence>
<evidence type="ECO:0000256" key="4">
    <source>
        <dbReference type="ARBA" id="ARBA00023163"/>
    </source>
</evidence>
<evidence type="ECO:0000313" key="7">
    <source>
        <dbReference type="Proteomes" id="UP000032534"/>
    </source>
</evidence>
<dbReference type="GO" id="GO:0003700">
    <property type="term" value="F:DNA-binding transcription factor activity"/>
    <property type="evidence" value="ECO:0007669"/>
    <property type="project" value="InterPro"/>
</dbReference>
<dbReference type="PANTHER" id="PTHR30346:SF0">
    <property type="entry name" value="HCA OPERON TRANSCRIPTIONAL ACTIVATOR HCAR"/>
    <property type="match status" value="1"/>
</dbReference>
<dbReference type="InterPro" id="IPR036388">
    <property type="entry name" value="WH-like_DNA-bd_sf"/>
</dbReference>
<keyword evidence="7" id="KW-1185">Reference proteome</keyword>
<feature type="domain" description="HTH lysR-type" evidence="5">
    <location>
        <begin position="1"/>
        <end position="58"/>
    </location>
</feature>
<keyword evidence="4" id="KW-0804">Transcription</keyword>
<dbReference type="SUPFAM" id="SSF53850">
    <property type="entry name" value="Periplasmic binding protein-like II"/>
    <property type="match status" value="1"/>
</dbReference>
<dbReference type="Pfam" id="PF00126">
    <property type="entry name" value="HTH_1"/>
    <property type="match status" value="1"/>
</dbReference>
<keyword evidence="2" id="KW-0805">Transcription regulation</keyword>
<sequence>MNLKRIKYFIDLVECRNFTETAKKNFVSQTTISQQIAALENKFNIQLIDRKQIPIEPTKAGWLFYAESVVLWKQYNHMKTSMENFQKYNTQLLSIEYAAITDIHSLLKFIPSFKENHPKIKLELNKVLLKDIAEYLQKGIYDVAVAFDSEFKGKEEILTHTLYSGRYYAAVSKQHPLFCFESISKDELYKYPLVMLNPMVIGDSYYLMIQHAMEDGYQPNILRTADDVETELFYIITENLIGFFPDNYDLADLKEEVRFIPIHDSHHTFKIEIGYLKNNSNPALYSFLQQIQNSF</sequence>
<accession>A0A0D7X1F7</accession>
<dbReference type="InterPro" id="IPR000847">
    <property type="entry name" value="LysR_HTH_N"/>
</dbReference>
<dbReference type="SUPFAM" id="SSF46785">
    <property type="entry name" value="Winged helix' DNA-binding domain"/>
    <property type="match status" value="1"/>
</dbReference>
<dbReference type="OrthoDB" id="9803735at2"/>
<evidence type="ECO:0000256" key="1">
    <source>
        <dbReference type="ARBA" id="ARBA00009437"/>
    </source>
</evidence>
<dbReference type="AlphaFoldDB" id="A0A0D7X1F7"/>
<protein>
    <recommendedName>
        <fullName evidence="5">HTH lysR-type domain-containing protein</fullName>
    </recommendedName>
</protein>
<dbReference type="GO" id="GO:0003677">
    <property type="term" value="F:DNA binding"/>
    <property type="evidence" value="ECO:0007669"/>
    <property type="project" value="UniProtKB-KW"/>
</dbReference>
<dbReference type="Pfam" id="PF03466">
    <property type="entry name" value="LysR_substrate"/>
    <property type="match status" value="1"/>
</dbReference>
<dbReference type="Gene3D" id="3.40.190.290">
    <property type="match status" value="1"/>
</dbReference>
<evidence type="ECO:0000313" key="6">
    <source>
        <dbReference type="EMBL" id="KJD43852.1"/>
    </source>
</evidence>
<dbReference type="Gene3D" id="1.10.10.10">
    <property type="entry name" value="Winged helix-like DNA-binding domain superfamily/Winged helix DNA-binding domain"/>
    <property type="match status" value="1"/>
</dbReference>
<keyword evidence="3" id="KW-0238">DNA-binding</keyword>
<dbReference type="EMBL" id="JTHP01000047">
    <property type="protein sequence ID" value="KJD43852.1"/>
    <property type="molecule type" value="Genomic_DNA"/>
</dbReference>
<comment type="similarity">
    <text evidence="1">Belongs to the LysR transcriptional regulatory family.</text>
</comment>
<reference evidence="6 7" key="1">
    <citation type="submission" date="2014-11" db="EMBL/GenBank/DDBJ databases">
        <title>Draft Genome Sequences of Paenibacillus polymyxa NRRL B-30509 and Paenibacillus terrae NRRL B-30644, Strains from a Poultry Environment that Produce Tridecaptin A and Paenicidins.</title>
        <authorList>
            <person name="van Belkum M.J."/>
            <person name="Lohans C.T."/>
            <person name="Vederas J.C."/>
        </authorList>
    </citation>
    <scope>NUCLEOTIDE SEQUENCE [LARGE SCALE GENOMIC DNA]</scope>
    <source>
        <strain evidence="6 7">NRRL B-30644</strain>
    </source>
</reference>
<organism evidence="6 7">
    <name type="scientific">Paenibacillus terrae</name>
    <dbReference type="NCBI Taxonomy" id="159743"/>
    <lineage>
        <taxon>Bacteria</taxon>
        <taxon>Bacillati</taxon>
        <taxon>Bacillota</taxon>
        <taxon>Bacilli</taxon>
        <taxon>Bacillales</taxon>
        <taxon>Paenibacillaceae</taxon>
        <taxon>Paenibacillus</taxon>
    </lineage>
</organism>
<dbReference type="RefSeq" id="WP_044647814.1">
    <property type="nucleotide sequence ID" value="NZ_JTHP01000047.1"/>
</dbReference>
<dbReference type="GO" id="GO:0032993">
    <property type="term" value="C:protein-DNA complex"/>
    <property type="evidence" value="ECO:0007669"/>
    <property type="project" value="TreeGrafter"/>
</dbReference>
<dbReference type="PANTHER" id="PTHR30346">
    <property type="entry name" value="TRANSCRIPTIONAL DUAL REGULATOR HCAR-RELATED"/>
    <property type="match status" value="1"/>
</dbReference>
<evidence type="ECO:0000256" key="3">
    <source>
        <dbReference type="ARBA" id="ARBA00023125"/>
    </source>
</evidence>
<dbReference type="Proteomes" id="UP000032534">
    <property type="component" value="Unassembled WGS sequence"/>
</dbReference>
<comment type="caution">
    <text evidence="6">The sequence shown here is derived from an EMBL/GenBank/DDBJ whole genome shotgun (WGS) entry which is preliminary data.</text>
</comment>
<dbReference type="PROSITE" id="PS50931">
    <property type="entry name" value="HTH_LYSR"/>
    <property type="match status" value="1"/>
</dbReference>
<proteinExistence type="inferred from homology"/>
<name>A0A0D7X1F7_9BACL</name>
<dbReference type="CDD" id="cd05466">
    <property type="entry name" value="PBP2_LTTR_substrate"/>
    <property type="match status" value="1"/>
</dbReference>